<reference evidence="14" key="1">
    <citation type="submission" date="2022-11" db="UniProtKB">
        <authorList>
            <consortium name="WormBaseParasite"/>
        </authorList>
    </citation>
    <scope>IDENTIFICATION</scope>
</reference>
<keyword evidence="8" id="KW-0966">Cell projection</keyword>
<evidence type="ECO:0000256" key="2">
    <source>
        <dbReference type="ARBA" id="ARBA00022490"/>
    </source>
</evidence>
<feature type="domain" description="WDR19 first beta-propeller" evidence="11">
    <location>
        <begin position="1"/>
        <end position="209"/>
    </location>
</feature>
<dbReference type="InterPro" id="IPR057855">
    <property type="entry name" value="Beta-prop_WDR19_1st"/>
</dbReference>
<feature type="domain" description="WDR19 WD40 repeat" evidence="9">
    <location>
        <begin position="229"/>
        <end position="522"/>
    </location>
</feature>
<dbReference type="PANTHER" id="PTHR14920:SF0">
    <property type="entry name" value="WD REPEAT DOMAIN 19"/>
    <property type="match status" value="1"/>
</dbReference>
<dbReference type="Pfam" id="PF23389">
    <property type="entry name" value="Beta-prop_WDR19_1st"/>
    <property type="match status" value="1"/>
</dbReference>
<dbReference type="Gene3D" id="1.25.40.10">
    <property type="entry name" value="Tetratricopeptide repeat domain"/>
    <property type="match status" value="1"/>
</dbReference>
<dbReference type="InterPro" id="IPR011990">
    <property type="entry name" value="TPR-like_helical_dom_sf"/>
</dbReference>
<dbReference type="InterPro" id="IPR056170">
    <property type="entry name" value="Znf_IFT121-like"/>
</dbReference>
<evidence type="ECO:0000259" key="11">
    <source>
        <dbReference type="Pfam" id="PF23389"/>
    </source>
</evidence>
<evidence type="ECO:0000256" key="4">
    <source>
        <dbReference type="ARBA" id="ARBA00022737"/>
    </source>
</evidence>
<protein>
    <submittedName>
        <fullName evidence="14">Uncharacterized protein</fullName>
    </submittedName>
</protein>
<dbReference type="GO" id="GO:0005929">
    <property type="term" value="C:cilium"/>
    <property type="evidence" value="ECO:0007669"/>
    <property type="project" value="UniProtKB-ARBA"/>
</dbReference>
<dbReference type="InterPro" id="IPR039468">
    <property type="entry name" value="WDR19_WD40_rpt"/>
</dbReference>
<dbReference type="InterPro" id="IPR040379">
    <property type="entry name" value="WDR19/dyf-2"/>
</dbReference>
<sequence>MGKHQRSIRTCAWNKQGTLFALGSDDTQITINNTEGETTGTFACNGEIIEIKFAHFRNIGSERSEDYISAIIAHKNLMIVRLSEPEHPTNLQFQERYGNLISTVWFGNGNLLVGFDAGFIVCLSAERSSDSISQELFSMQEYKNGLSHLCVNETMFRLFSIGDNLMKTRDLGNLGEIIDIVDVDSDGSGLLRVCCSEDGSMTAVTSRSGALCVYLTRLPMVASASPSFIAVLASLSEISIYHDGNISPSQSLNIKVEPSLIAVGSKHIAIVLNNKAWFYEIRRNTNIFLYEHDYITTIVKMKLSRDFVMARLDKRVHLHKILRGGATSTTPSNVTTSSSTTTTTISNDIFFPDCNENSAPDDSILDSDLAEKFFIYSTKRHFIYYYSLAYGRFVSDFRHSAAICSLFCEPDGIRCLFLDELHDIYIYSPSDGRLCKILLQGPFEGGHQHIGCLWETFTVDKDTFLVHGKHHIYVFMLAKDLTANFISQVNIPQGNVPLLLSKGIVYCHTFNGRLNTVLLRSHKTETVFTGKAPQELREMLKQSLLLKRWRNAWKICESKNRGLKEPNSWKEFANATMKDCNIELSVRIFRHLGDVAMVWALEELLIIGWLTNFPSENPPIKIKEDQQMRRDIQHWERALELAAQIAPDELPYIAKEYAIQLEFMGQHEQSIRYYEQAIIPIKEEDYEINEELDEHNWVCKSGLARMALHTGDLKRGVEIALQLPSRLAKRDCGIVLEQLRQYDEAGAVYEAGQFYDRAAAAYLKGRNLLKVHKLMEQVRSPKLLCQYGKMLEKEKNFERAYKAYERAQDAENQIRVLLRHLNKSEDAVRLARESKSIEGSKLVANYFSDLGQFDTAIQFLVISLCYQAYERAQDAENQIRVLLRHLNKSEDAVRLARESKSIEGSKLVANYFSDLGQFDTAIQFLVISLCYQEAFDLAKSSGNIRIYSAALEASVDSQDQNKINLNNDNSQQQKEAAFTQLAEYFRNEGNVLEAGKFSGFSKHYRMALSLLTSELISPTVEETALQLAVEFIAESKDKELINELITYLMGEREGGDGIPKDPKYLFQLYVKLSMHEEGAKTALIIAQEQQFKGFYKTAHDLLFEMYQTLKREKIKIPSEMENALMLLHSYNIVKGLLKRGDNYTAAKLLCRVSENIGQFPAHAAQILTSCVITCTKAGLKASAFKTASQLFQPIYRQKIDEKYKKKIELVVRKFGQNAEDPNERLQPCPYCGTPVNEFNLSCSNCQANIPYCILTGKHIIREDFARCPKCNFPGHLSEFYKLTDLHCPMCYEQISKDQIQPENIADFILENSQF</sequence>
<feature type="domain" description="IF140/IFT172/WDR19 TPR" evidence="12">
    <location>
        <begin position="737"/>
        <end position="1037"/>
    </location>
</feature>
<dbReference type="InterPro" id="IPR056168">
    <property type="entry name" value="TPR_IF140/IFT172/WDR19"/>
</dbReference>
<keyword evidence="13" id="KW-1185">Reference proteome</keyword>
<evidence type="ECO:0000256" key="1">
    <source>
        <dbReference type="ARBA" id="ARBA00004120"/>
    </source>
</evidence>
<dbReference type="GO" id="GO:0035721">
    <property type="term" value="P:intraciliary retrograde transport"/>
    <property type="evidence" value="ECO:0007669"/>
    <property type="project" value="InterPro"/>
</dbReference>
<dbReference type="SUPFAM" id="SSF82171">
    <property type="entry name" value="DPP6 N-terminal domain-like"/>
    <property type="match status" value="1"/>
</dbReference>
<keyword evidence="7" id="KW-0206">Cytoskeleton</keyword>
<feature type="domain" description="IFT121-like zinc finger" evidence="10">
    <location>
        <begin position="1250"/>
        <end position="1293"/>
    </location>
</feature>
<dbReference type="Gene3D" id="2.130.10.10">
    <property type="entry name" value="YVTN repeat-like/Quinoprotein amine dehydrogenase"/>
    <property type="match status" value="1"/>
</dbReference>
<organism evidence="13 14">
    <name type="scientific">Meloidogyne incognita</name>
    <name type="common">Southern root-knot nematode worm</name>
    <name type="synonym">Oxyuris incognita</name>
    <dbReference type="NCBI Taxonomy" id="6306"/>
    <lineage>
        <taxon>Eukaryota</taxon>
        <taxon>Metazoa</taxon>
        <taxon>Ecdysozoa</taxon>
        <taxon>Nematoda</taxon>
        <taxon>Chromadorea</taxon>
        <taxon>Rhabditida</taxon>
        <taxon>Tylenchina</taxon>
        <taxon>Tylenchomorpha</taxon>
        <taxon>Tylenchoidea</taxon>
        <taxon>Meloidogynidae</taxon>
        <taxon>Meloidogyninae</taxon>
        <taxon>Meloidogyne</taxon>
        <taxon>Meloidogyne incognita group</taxon>
    </lineage>
</organism>
<keyword evidence="5" id="KW-0970">Cilium biogenesis/degradation</keyword>
<evidence type="ECO:0000259" key="10">
    <source>
        <dbReference type="Pfam" id="PF23145"/>
    </source>
</evidence>
<dbReference type="GO" id="GO:0060271">
    <property type="term" value="P:cilium assembly"/>
    <property type="evidence" value="ECO:0007669"/>
    <property type="project" value="TreeGrafter"/>
</dbReference>
<evidence type="ECO:0000313" key="13">
    <source>
        <dbReference type="Proteomes" id="UP000887563"/>
    </source>
</evidence>
<evidence type="ECO:0000259" key="12">
    <source>
        <dbReference type="Pfam" id="PF24762"/>
    </source>
</evidence>
<evidence type="ECO:0000256" key="3">
    <source>
        <dbReference type="ARBA" id="ARBA00022574"/>
    </source>
</evidence>
<evidence type="ECO:0000313" key="14">
    <source>
        <dbReference type="WBParaSite" id="Minc3s00015g01048"/>
    </source>
</evidence>
<evidence type="ECO:0000256" key="8">
    <source>
        <dbReference type="ARBA" id="ARBA00023273"/>
    </source>
</evidence>
<keyword evidence="6" id="KW-0969">Cilium</keyword>
<dbReference type="Proteomes" id="UP000887563">
    <property type="component" value="Unplaced"/>
</dbReference>
<dbReference type="Pfam" id="PF24762">
    <property type="entry name" value="TPR_IF140-IFT172"/>
    <property type="match status" value="1"/>
</dbReference>
<dbReference type="GO" id="GO:0030991">
    <property type="term" value="C:intraciliary transport particle A"/>
    <property type="evidence" value="ECO:0007669"/>
    <property type="project" value="TreeGrafter"/>
</dbReference>
<dbReference type="WBParaSite" id="Minc3s00015g01048">
    <property type="protein sequence ID" value="Minc3s00015g01048"/>
    <property type="gene ID" value="Minc3s00015g01048"/>
</dbReference>
<keyword evidence="3" id="KW-0853">WD repeat</keyword>
<name>A0A914KI50_MELIC</name>
<keyword evidence="4" id="KW-0677">Repeat</keyword>
<keyword evidence="2" id="KW-0963">Cytoplasm</keyword>
<evidence type="ECO:0000259" key="9">
    <source>
        <dbReference type="Pfam" id="PF15911"/>
    </source>
</evidence>
<evidence type="ECO:0000256" key="5">
    <source>
        <dbReference type="ARBA" id="ARBA00022794"/>
    </source>
</evidence>
<dbReference type="PANTHER" id="PTHR14920">
    <property type="entry name" value="OSMOTIC AVOIDANCE ABNORMAL PROTEIN 1/WD REPEAT MEMBRANE PROTEIN"/>
    <property type="match status" value="1"/>
</dbReference>
<dbReference type="Pfam" id="PF15911">
    <property type="entry name" value="Beta-prop_WDR19_2nd"/>
    <property type="match status" value="1"/>
</dbReference>
<evidence type="ECO:0000256" key="6">
    <source>
        <dbReference type="ARBA" id="ARBA00023069"/>
    </source>
</evidence>
<proteinExistence type="predicted"/>
<evidence type="ECO:0000256" key="7">
    <source>
        <dbReference type="ARBA" id="ARBA00023212"/>
    </source>
</evidence>
<dbReference type="Pfam" id="PF23145">
    <property type="entry name" value="Zf_2nd_IFT121"/>
    <property type="match status" value="1"/>
</dbReference>
<comment type="subcellular location">
    <subcellularLocation>
        <location evidence="1">Cytoplasm</location>
        <location evidence="1">Cytoskeleton</location>
        <location evidence="1">Cilium basal body</location>
    </subcellularLocation>
</comment>
<dbReference type="InterPro" id="IPR015943">
    <property type="entry name" value="WD40/YVTN_repeat-like_dom_sf"/>
</dbReference>
<accession>A0A914KI50</accession>